<feature type="compositionally biased region" description="Acidic residues" evidence="1">
    <location>
        <begin position="797"/>
        <end position="811"/>
    </location>
</feature>
<feature type="region of interest" description="Disordered" evidence="1">
    <location>
        <begin position="341"/>
        <end position="396"/>
    </location>
</feature>
<dbReference type="Proteomes" id="UP000244803">
    <property type="component" value="Chromosome 4"/>
</dbReference>
<feature type="signal peptide" evidence="2">
    <location>
        <begin position="1"/>
        <end position="27"/>
    </location>
</feature>
<feature type="region of interest" description="Disordered" evidence="1">
    <location>
        <begin position="53"/>
        <end position="110"/>
    </location>
</feature>
<sequence>MVFHGFNTPIWIIVVFSVLYRSNLVESTDTNATITPEDGGKAGMIVMSLSANWGGNSSSQASSPQPNQGTPKQETETSQPVQVQPGTPETSASNISEQPTQVKPEVEPENMTKEELVELLILYTAQLEEWNSHREYLKRNIERILQPPKLYDRSVVLNINSKMSTDLFKYTKENNVDTYIAREGFKFKLIKQYNEVLWHTLNRAFYANKVDVSFHGPATIMKEDGTEEVVDAHKAVIHHLDGKQSEVLFKMKPEENVFLVQLDVGIKHSTKAFVYKRNQVKHRQKFICKPEFLFTKVRNNGKVVWPPAIPADSDQKEETFYSRKVLIDSSDGSPNLRVFFYGSKEDDDDDEADPDYVIVPNPNLSSFQASRPTEAAPSGQESMAGVSTKKQPDVKRLPIPESQILDASQYPSEIKLYVPDPTDPTKASLLGQHFYDVAKPEDHVYDFYLKPGVKCNSLEFNAKQVWAHDPKVHGAAYPSWFSYRHQSRIFVFVSNLYIYQKQSDESWSGRPLQIKFYSLDPVEKLNDVEVTPLQYELKDKPGANEFTFKFREDVNCSEVSHGENVLWSYNAKDGPDFPKQVDFVEDTTIKVVFDGKETLYSLDGSAPQTSITAGADAAPAAESQQPTQQGQETQAEVMTMDQLQQSASQSQASAGQKDGASVDIQLTHDTSTDDDSDSGEEIDFSESEDNAQPATPSHGVQQKPGDIKLPLSVSYDSTQAAEDTEGCGLIAEGKVPDDDDDTNATSAPLSGSFQDVKMPTGEDEEESEGGASSPIAQPADSGSAGTTGISALGGDIDFVDEDDEEELDEETGDKGKVVAGEVKEATETKEPDTGTEGTGEG</sequence>
<feature type="chain" id="PRO_5037540324" evidence="2">
    <location>
        <begin position="28"/>
        <end position="841"/>
    </location>
</feature>
<protein>
    <submittedName>
        <fullName evidence="3">Uncharacterized protein</fullName>
    </submittedName>
</protein>
<keyword evidence="2" id="KW-0732">Signal</keyword>
<name>A0A976QQN7_THEOR</name>
<evidence type="ECO:0000313" key="4">
    <source>
        <dbReference type="Proteomes" id="UP000244803"/>
    </source>
</evidence>
<gene>
    <name evidence="3" type="ORF">MACJ_002654</name>
</gene>
<feature type="compositionally biased region" description="Acidic residues" evidence="1">
    <location>
        <begin position="345"/>
        <end position="354"/>
    </location>
</feature>
<evidence type="ECO:0000256" key="1">
    <source>
        <dbReference type="SAM" id="MobiDB-lite"/>
    </source>
</evidence>
<feature type="compositionally biased region" description="Acidic residues" evidence="1">
    <location>
        <begin position="672"/>
        <end position="689"/>
    </location>
</feature>
<feature type="compositionally biased region" description="Polar residues" evidence="1">
    <location>
        <begin position="743"/>
        <end position="753"/>
    </location>
</feature>
<proteinExistence type="predicted"/>
<evidence type="ECO:0000313" key="3">
    <source>
        <dbReference type="EMBL" id="UKJ89404.2"/>
    </source>
</evidence>
<dbReference type="AlphaFoldDB" id="A0A976QQN7"/>
<feature type="region of interest" description="Disordered" evidence="1">
    <location>
        <begin position="603"/>
        <end position="841"/>
    </location>
</feature>
<evidence type="ECO:0000256" key="2">
    <source>
        <dbReference type="SAM" id="SignalP"/>
    </source>
</evidence>
<reference evidence="3" key="1">
    <citation type="submission" date="2022-07" db="EMBL/GenBank/DDBJ databases">
        <title>Evaluation of T. orientalis genome assembly methods using nanopore sequencing and analysis of variation between genomes.</title>
        <authorList>
            <person name="Yam J."/>
            <person name="Micallef M.L."/>
            <person name="Liu M."/>
            <person name="Djordjevic S.P."/>
            <person name="Bogema D.R."/>
            <person name="Jenkins C."/>
        </authorList>
    </citation>
    <scope>NUCLEOTIDE SEQUENCE</scope>
    <source>
        <strain evidence="3">Fish Creek</strain>
    </source>
</reference>
<feature type="compositionally biased region" description="Polar residues" evidence="1">
    <location>
        <begin position="362"/>
        <end position="371"/>
    </location>
</feature>
<feature type="compositionally biased region" description="Basic and acidic residues" evidence="1">
    <location>
        <begin position="812"/>
        <end position="832"/>
    </location>
</feature>
<dbReference type="EMBL" id="CP056067">
    <property type="protein sequence ID" value="UKJ89404.2"/>
    <property type="molecule type" value="Genomic_DNA"/>
</dbReference>
<feature type="compositionally biased region" description="Polar residues" evidence="1">
    <location>
        <begin position="690"/>
        <end position="700"/>
    </location>
</feature>
<dbReference type="OrthoDB" id="10557689at2759"/>
<feature type="compositionally biased region" description="Low complexity" evidence="1">
    <location>
        <begin position="53"/>
        <end position="69"/>
    </location>
</feature>
<feature type="compositionally biased region" description="Low complexity" evidence="1">
    <location>
        <begin position="644"/>
        <end position="654"/>
    </location>
</feature>
<accession>A0A976QQN7</accession>
<organism evidence="3 4">
    <name type="scientific">Theileria orientalis</name>
    <dbReference type="NCBI Taxonomy" id="68886"/>
    <lineage>
        <taxon>Eukaryota</taxon>
        <taxon>Sar</taxon>
        <taxon>Alveolata</taxon>
        <taxon>Apicomplexa</taxon>
        <taxon>Aconoidasida</taxon>
        <taxon>Piroplasmida</taxon>
        <taxon>Theileriidae</taxon>
        <taxon>Theileria</taxon>
    </lineage>
</organism>
<feature type="compositionally biased region" description="Polar residues" evidence="1">
    <location>
        <begin position="70"/>
        <end position="101"/>
    </location>
</feature>
<feature type="compositionally biased region" description="Low complexity" evidence="1">
    <location>
        <begin position="620"/>
        <end position="636"/>
    </location>
</feature>